<reference evidence="5 6" key="1">
    <citation type="journal article" date="2015" name="Nature">
        <title>rRNA introns, odd ribosomes, and small enigmatic genomes across a large radiation of phyla.</title>
        <authorList>
            <person name="Brown C.T."/>
            <person name="Hug L.A."/>
            <person name="Thomas B.C."/>
            <person name="Sharon I."/>
            <person name="Castelle C.J."/>
            <person name="Singh A."/>
            <person name="Wilkins M.J."/>
            <person name="Williams K.H."/>
            <person name="Banfield J.F."/>
        </authorList>
    </citation>
    <scope>NUCLEOTIDE SEQUENCE [LARGE SCALE GENOMIC DNA]</scope>
</reference>
<protein>
    <submittedName>
        <fullName evidence="5">Short chain dehydrogenase</fullName>
    </submittedName>
</protein>
<dbReference type="Gene3D" id="3.40.50.720">
    <property type="entry name" value="NAD(P)-binding Rossmann-like Domain"/>
    <property type="match status" value="1"/>
</dbReference>
<dbReference type="PANTHER" id="PTHR44196">
    <property type="entry name" value="DEHYDROGENASE/REDUCTASE SDR FAMILY MEMBER 7B"/>
    <property type="match status" value="1"/>
</dbReference>
<dbReference type="PATRIC" id="fig|1618381.3.peg.221"/>
<dbReference type="GO" id="GO:0016020">
    <property type="term" value="C:membrane"/>
    <property type="evidence" value="ECO:0007669"/>
    <property type="project" value="TreeGrafter"/>
</dbReference>
<comment type="caution">
    <text evidence="5">The sequence shown here is derived from an EMBL/GenBank/DDBJ whole genome shotgun (WGS) entry which is preliminary data.</text>
</comment>
<dbReference type="Proteomes" id="UP000034794">
    <property type="component" value="Unassembled WGS sequence"/>
</dbReference>
<name>A0A0G1PMF7_9BACT</name>
<dbReference type="PRINTS" id="PR00080">
    <property type="entry name" value="SDRFAMILY"/>
</dbReference>
<keyword evidence="2" id="KW-0560">Oxidoreductase</keyword>
<dbReference type="AlphaFoldDB" id="A0A0G1PMF7"/>
<evidence type="ECO:0000256" key="1">
    <source>
        <dbReference type="ARBA" id="ARBA00006484"/>
    </source>
</evidence>
<dbReference type="InterPro" id="IPR036291">
    <property type="entry name" value="NAD(P)-bd_dom_sf"/>
</dbReference>
<feature type="region of interest" description="Disordered" evidence="4">
    <location>
        <begin position="299"/>
        <end position="326"/>
    </location>
</feature>
<accession>A0A0G1PMF7</accession>
<evidence type="ECO:0000256" key="4">
    <source>
        <dbReference type="SAM" id="MobiDB-lite"/>
    </source>
</evidence>
<dbReference type="InterPro" id="IPR002347">
    <property type="entry name" value="SDR_fam"/>
</dbReference>
<dbReference type="GO" id="GO:0016491">
    <property type="term" value="F:oxidoreductase activity"/>
    <property type="evidence" value="ECO:0007669"/>
    <property type="project" value="UniProtKB-KW"/>
</dbReference>
<comment type="similarity">
    <text evidence="1 3">Belongs to the short-chain dehydrogenases/reductases (SDR) family.</text>
</comment>
<sequence length="395" mass="41700">MSKTILISGGSDGLGKAIATKLAPAHKLIILSHNSEKLAIVSKELGCDFAVADVTDYASISSAIEKVLVKHQKIDVLINNAGIWIQGNLEDNDAKQIKEVLEVNSLGTMLLTKAVLPSMKANRGGRIINIISQDGLHAKENRSIYTASKWSITGFTKCLQLDLSPYHIGVTGIYPGLMKTGLFEKQGAVRDLGQALDPQEVASVVEYVINLSTDTLIDDIGIKNINNPKTNMDDSGSPQIGLDLNPDMITPQTGMPQTAPAQSVTPDTLPVTPGVIDITPGASTSEDLHPDKVEDITPLDTTPVSPPLQTVPGVIDITPGKTESPDPAISEIPMTDTGVHLADVVPTILPDTSLPGPIPATPPTADETASVSVELPPTSPANPLQEDPDLVKLNK</sequence>
<proteinExistence type="inferred from homology"/>
<dbReference type="EMBL" id="LCMI01000001">
    <property type="protein sequence ID" value="KKU33936.1"/>
    <property type="molecule type" value="Genomic_DNA"/>
</dbReference>
<dbReference type="SUPFAM" id="SSF51735">
    <property type="entry name" value="NAD(P)-binding Rossmann-fold domains"/>
    <property type="match status" value="1"/>
</dbReference>
<dbReference type="PROSITE" id="PS00061">
    <property type="entry name" value="ADH_SHORT"/>
    <property type="match status" value="1"/>
</dbReference>
<organism evidence="5 6">
    <name type="scientific">Candidatus Collierbacteria bacterium GW2011_GWA2_46_26</name>
    <dbReference type="NCBI Taxonomy" id="1618381"/>
    <lineage>
        <taxon>Bacteria</taxon>
        <taxon>Candidatus Collieribacteriota</taxon>
    </lineage>
</organism>
<dbReference type="InterPro" id="IPR020904">
    <property type="entry name" value="Sc_DH/Rdtase_CS"/>
</dbReference>
<evidence type="ECO:0000313" key="5">
    <source>
        <dbReference type="EMBL" id="KKU33936.1"/>
    </source>
</evidence>
<dbReference type="CDD" id="cd05233">
    <property type="entry name" value="SDR_c"/>
    <property type="match status" value="1"/>
</dbReference>
<feature type="region of interest" description="Disordered" evidence="4">
    <location>
        <begin position="352"/>
        <end position="395"/>
    </location>
</feature>
<dbReference type="Pfam" id="PF00106">
    <property type="entry name" value="adh_short"/>
    <property type="match status" value="1"/>
</dbReference>
<dbReference type="PANTHER" id="PTHR44196:SF1">
    <property type="entry name" value="DEHYDROGENASE_REDUCTASE SDR FAMILY MEMBER 7B"/>
    <property type="match status" value="1"/>
</dbReference>
<evidence type="ECO:0000256" key="3">
    <source>
        <dbReference type="RuleBase" id="RU000363"/>
    </source>
</evidence>
<gene>
    <name evidence="5" type="ORF">UX47_C0001G0219</name>
</gene>
<dbReference type="PRINTS" id="PR00081">
    <property type="entry name" value="GDHRDH"/>
</dbReference>
<evidence type="ECO:0000256" key="2">
    <source>
        <dbReference type="ARBA" id="ARBA00023002"/>
    </source>
</evidence>
<evidence type="ECO:0000313" key="6">
    <source>
        <dbReference type="Proteomes" id="UP000034794"/>
    </source>
</evidence>